<dbReference type="Proteomes" id="UP000182235">
    <property type="component" value="Unassembled WGS sequence"/>
</dbReference>
<keyword evidence="3" id="KW-1185">Reference proteome</keyword>
<protein>
    <submittedName>
        <fullName evidence="2">Uncharacterized protein</fullName>
    </submittedName>
</protein>
<evidence type="ECO:0000313" key="3">
    <source>
        <dbReference type="Proteomes" id="UP000182235"/>
    </source>
</evidence>
<reference evidence="2 3" key="1">
    <citation type="submission" date="2015-07" db="EMBL/GenBank/DDBJ databases">
        <title>Emmonsia species relationships and genome sequence.</title>
        <authorList>
            <consortium name="The Broad Institute Genomics Platform"/>
            <person name="Cuomo C.A."/>
            <person name="Munoz J.F."/>
            <person name="Imamovic A."/>
            <person name="Priest M.E."/>
            <person name="Young S."/>
            <person name="Clay O.K."/>
            <person name="McEwen J.G."/>
        </authorList>
    </citation>
    <scope>NUCLEOTIDE SEQUENCE [LARGE SCALE GENOMIC DNA]</scope>
    <source>
        <strain evidence="2 3">UAMH 9510</strain>
    </source>
</reference>
<accession>A0A1J9PV55</accession>
<evidence type="ECO:0000313" key="2">
    <source>
        <dbReference type="EMBL" id="OJD19770.1"/>
    </source>
</evidence>
<dbReference type="OrthoDB" id="10490480at2759"/>
<proteinExistence type="predicted"/>
<keyword evidence="1" id="KW-0812">Transmembrane</keyword>
<gene>
    <name evidence="2" type="ORF">AJ78_00269</name>
</gene>
<organism evidence="2 3">
    <name type="scientific">Emergomyces pasteurianus Ep9510</name>
    <dbReference type="NCBI Taxonomy" id="1447872"/>
    <lineage>
        <taxon>Eukaryota</taxon>
        <taxon>Fungi</taxon>
        <taxon>Dikarya</taxon>
        <taxon>Ascomycota</taxon>
        <taxon>Pezizomycotina</taxon>
        <taxon>Eurotiomycetes</taxon>
        <taxon>Eurotiomycetidae</taxon>
        <taxon>Onygenales</taxon>
        <taxon>Ajellomycetaceae</taxon>
        <taxon>Emergomyces</taxon>
    </lineage>
</organism>
<evidence type="ECO:0000256" key="1">
    <source>
        <dbReference type="SAM" id="Phobius"/>
    </source>
</evidence>
<dbReference type="EMBL" id="LGRN01000004">
    <property type="protein sequence ID" value="OJD19770.1"/>
    <property type="molecule type" value="Genomic_DNA"/>
</dbReference>
<keyword evidence="1" id="KW-0472">Membrane</keyword>
<sequence>MAASELKSLKDVVSTAMFWAGWLSAVTFSGHFQRAPTRIGRGAIGFSVGGSATHAVSRRGLDLVNGRTNLVYVIFEYPLDTVVTNM</sequence>
<comment type="caution">
    <text evidence="2">The sequence shown here is derived from an EMBL/GenBank/DDBJ whole genome shotgun (WGS) entry which is preliminary data.</text>
</comment>
<feature type="transmembrane region" description="Helical" evidence="1">
    <location>
        <begin position="12"/>
        <end position="32"/>
    </location>
</feature>
<name>A0A1J9PV55_9EURO</name>
<dbReference type="VEuPathDB" id="FungiDB:AJ78_00269"/>
<keyword evidence="1" id="KW-1133">Transmembrane helix</keyword>
<dbReference type="AlphaFoldDB" id="A0A1J9PV55"/>